<dbReference type="InterPro" id="IPR017452">
    <property type="entry name" value="GPCR_Rhodpsn_7TM"/>
</dbReference>
<dbReference type="PRINTS" id="PR00237">
    <property type="entry name" value="GPCRRHODOPSN"/>
</dbReference>
<dbReference type="AlphaFoldDB" id="A0A3B4C9Y0"/>
<evidence type="ECO:0000256" key="10">
    <source>
        <dbReference type="SAM" id="Phobius"/>
    </source>
</evidence>
<reference evidence="12 13" key="1">
    <citation type="submission" date="2020-10" db="EMBL/GenBank/DDBJ databases">
        <title>Pygocentrus nattereri (red-bellied piranha) genome, fPygNat1, primary haplotype.</title>
        <authorList>
            <person name="Myers G."/>
            <person name="Meyer A."/>
            <person name="Karagic N."/>
            <person name="Pippel M."/>
            <person name="Winkler S."/>
            <person name="Tracey A."/>
            <person name="Wood J."/>
            <person name="Formenti G."/>
            <person name="Howe K."/>
            <person name="Fedrigo O."/>
            <person name="Jarvis E.D."/>
        </authorList>
    </citation>
    <scope>NUCLEOTIDE SEQUENCE [LARGE SCALE GENOMIC DNA]</scope>
</reference>
<evidence type="ECO:0000313" key="13">
    <source>
        <dbReference type="Proteomes" id="UP001501920"/>
    </source>
</evidence>
<keyword evidence="6 10" id="KW-0472">Membrane</keyword>
<keyword evidence="7" id="KW-0675">Receptor</keyword>
<dbReference type="Proteomes" id="UP001501920">
    <property type="component" value="Chromosome 5"/>
</dbReference>
<evidence type="ECO:0000256" key="9">
    <source>
        <dbReference type="SAM" id="MobiDB-lite"/>
    </source>
</evidence>
<feature type="transmembrane region" description="Helical" evidence="10">
    <location>
        <begin position="123"/>
        <end position="147"/>
    </location>
</feature>
<dbReference type="Pfam" id="PF00001">
    <property type="entry name" value="7tm_1"/>
    <property type="match status" value="1"/>
</dbReference>
<evidence type="ECO:0000256" key="1">
    <source>
        <dbReference type="ARBA" id="ARBA00004651"/>
    </source>
</evidence>
<dbReference type="Ensembl" id="ENSPNAT00000000160.2">
    <property type="protein sequence ID" value="ENSPNAP00000008423.1"/>
    <property type="gene ID" value="ENSPNAG00000014031.2"/>
</dbReference>
<protein>
    <recommendedName>
        <fullName evidence="11">G-protein coupled receptors family 1 profile domain-containing protein</fullName>
    </recommendedName>
</protein>
<dbReference type="CTD" id="557394"/>
<name>A0A3B4C9Y0_PYGNA</name>
<evidence type="ECO:0000256" key="8">
    <source>
        <dbReference type="ARBA" id="ARBA00023224"/>
    </source>
</evidence>
<evidence type="ECO:0000256" key="6">
    <source>
        <dbReference type="ARBA" id="ARBA00023136"/>
    </source>
</evidence>
<feature type="transmembrane region" description="Helical" evidence="10">
    <location>
        <begin position="43"/>
        <end position="68"/>
    </location>
</feature>
<keyword evidence="2" id="KW-1003">Cell membrane</keyword>
<evidence type="ECO:0000259" key="11">
    <source>
        <dbReference type="PROSITE" id="PS50262"/>
    </source>
</evidence>
<dbReference type="PROSITE" id="PS50262">
    <property type="entry name" value="G_PROTEIN_RECEP_F1_2"/>
    <property type="match status" value="1"/>
</dbReference>
<keyword evidence="8" id="KW-0807">Transducer</keyword>
<keyword evidence="4 10" id="KW-1133">Transmembrane helix</keyword>
<feature type="transmembrane region" description="Helical" evidence="10">
    <location>
        <begin position="6"/>
        <end position="31"/>
    </location>
</feature>
<dbReference type="InterPro" id="IPR000276">
    <property type="entry name" value="GPCR_Rhodpsn"/>
</dbReference>
<keyword evidence="3 10" id="KW-0812">Transmembrane</keyword>
<feature type="transmembrane region" description="Helical" evidence="10">
    <location>
        <begin position="80"/>
        <end position="102"/>
    </location>
</feature>
<dbReference type="GO" id="GO:0004930">
    <property type="term" value="F:G protein-coupled receptor activity"/>
    <property type="evidence" value="ECO:0007669"/>
    <property type="project" value="UniProtKB-KW"/>
</dbReference>
<accession>A0A3B4C9Y0</accession>
<keyword evidence="13" id="KW-1185">Reference proteome</keyword>
<dbReference type="GO" id="GO:0005886">
    <property type="term" value="C:plasma membrane"/>
    <property type="evidence" value="ECO:0007669"/>
    <property type="project" value="UniProtKB-SubCell"/>
</dbReference>
<dbReference type="GO" id="GO:0007189">
    <property type="term" value="P:adenylate cyclase-activating G protein-coupled receptor signaling pathway"/>
    <property type="evidence" value="ECO:0007669"/>
    <property type="project" value="TreeGrafter"/>
</dbReference>
<keyword evidence="5" id="KW-0297">G-protein coupled receptor</keyword>
<evidence type="ECO:0000256" key="2">
    <source>
        <dbReference type="ARBA" id="ARBA00022475"/>
    </source>
</evidence>
<dbReference type="OMA" id="WGGYSHT"/>
<reference evidence="12" key="3">
    <citation type="submission" date="2025-09" db="UniProtKB">
        <authorList>
            <consortium name="Ensembl"/>
        </authorList>
    </citation>
    <scope>IDENTIFICATION</scope>
</reference>
<feature type="transmembrane region" description="Helical" evidence="10">
    <location>
        <begin position="245"/>
        <end position="261"/>
    </location>
</feature>
<dbReference type="InterPro" id="IPR051880">
    <property type="entry name" value="GPC_Orphan_Receptors"/>
</dbReference>
<evidence type="ECO:0000256" key="7">
    <source>
        <dbReference type="ARBA" id="ARBA00023170"/>
    </source>
</evidence>
<evidence type="ECO:0000256" key="5">
    <source>
        <dbReference type="ARBA" id="ARBA00023040"/>
    </source>
</evidence>
<feature type="region of interest" description="Disordered" evidence="9">
    <location>
        <begin position="321"/>
        <end position="341"/>
    </location>
</feature>
<organism evidence="12 13">
    <name type="scientific">Pygocentrus nattereri</name>
    <name type="common">Red-bellied piranha</name>
    <dbReference type="NCBI Taxonomy" id="42514"/>
    <lineage>
        <taxon>Eukaryota</taxon>
        <taxon>Metazoa</taxon>
        <taxon>Chordata</taxon>
        <taxon>Craniata</taxon>
        <taxon>Vertebrata</taxon>
        <taxon>Euteleostomi</taxon>
        <taxon>Actinopterygii</taxon>
        <taxon>Neopterygii</taxon>
        <taxon>Teleostei</taxon>
        <taxon>Ostariophysi</taxon>
        <taxon>Characiformes</taxon>
        <taxon>Characoidei</taxon>
        <taxon>Pygocentrus</taxon>
    </lineage>
</organism>
<dbReference type="GeneID" id="108434809"/>
<evidence type="ECO:0000313" key="12">
    <source>
        <dbReference type="Ensembl" id="ENSPNAP00000008423.1"/>
    </source>
</evidence>
<proteinExistence type="predicted"/>
<feature type="transmembrane region" description="Helical" evidence="10">
    <location>
        <begin position="167"/>
        <end position="195"/>
    </location>
</feature>
<sequence>MNLWETLLELIIAAIAVASLLSNVLVLLCFASSAEIRAQVPGVFVLNLSFCNILAATVTMPSTMLGVARGGKPFGDLYCWILSFADTFLTTNTMLSMAALSIDRWVAVVFPLTYSSKMRYTRAFAMLGYTWLHSLAFALTPVLLSWADYSPTYASCTIVRPDHSHPAHIPFTVFTALLHGASFALSLTVLCLAYLKVLQVARFHCKRIDVVTVQTLLLLVDIHPSVKERCLLEQKKRRQRATKKICVFIGSFVLCFSPYVITRLTELVPSVRINRHWGTVSKCLVYSKAAMDPFVYSLLRQQYRKALIGMTNRILGRNAYSSSGHSSSSDTDNECNLQHVG</sequence>
<dbReference type="GeneTree" id="ENSGT00950000183001"/>
<comment type="subcellular location">
    <subcellularLocation>
        <location evidence="1">Cell membrane</location>
        <topology evidence="1">Multi-pass membrane protein</topology>
    </subcellularLocation>
</comment>
<dbReference type="SUPFAM" id="SSF81321">
    <property type="entry name" value="Family A G protein-coupled receptor-like"/>
    <property type="match status" value="1"/>
</dbReference>
<evidence type="ECO:0000256" key="3">
    <source>
        <dbReference type="ARBA" id="ARBA00022692"/>
    </source>
</evidence>
<reference evidence="12" key="2">
    <citation type="submission" date="2025-08" db="UniProtKB">
        <authorList>
            <consortium name="Ensembl"/>
        </authorList>
    </citation>
    <scope>IDENTIFICATION</scope>
</reference>
<evidence type="ECO:0000256" key="4">
    <source>
        <dbReference type="ARBA" id="ARBA00022989"/>
    </source>
</evidence>
<feature type="domain" description="G-protein coupled receptors family 1 profile" evidence="11">
    <location>
        <begin position="22"/>
        <end position="296"/>
    </location>
</feature>
<dbReference type="OrthoDB" id="6159456at2759"/>
<dbReference type="Gene3D" id="1.20.1070.10">
    <property type="entry name" value="Rhodopsin 7-helix transmembrane proteins"/>
    <property type="match status" value="1"/>
</dbReference>
<dbReference type="RefSeq" id="XP_017565701.1">
    <property type="nucleotide sequence ID" value="XM_017710212.1"/>
</dbReference>
<dbReference type="PANTHER" id="PTHR24245:SF7">
    <property type="entry name" value="G-PROTEIN COUPLED RECEPTOR 78"/>
    <property type="match status" value="1"/>
</dbReference>
<dbReference type="PANTHER" id="PTHR24245">
    <property type="entry name" value="G-PROTEIN COUPLED RECEPTOR"/>
    <property type="match status" value="1"/>
</dbReference>